<dbReference type="PANTHER" id="PTHR12496:SF9">
    <property type="entry name" value="METHYLTRANSFERASE-LIKE PROTEIN 25-RELATED"/>
    <property type="match status" value="1"/>
</dbReference>
<keyword evidence="3" id="KW-1185">Reference proteome</keyword>
<evidence type="ECO:0000313" key="3">
    <source>
        <dbReference type="Proteomes" id="UP001152759"/>
    </source>
</evidence>
<protein>
    <recommendedName>
        <fullName evidence="1">Methyltransferase domain-containing protein</fullName>
    </recommendedName>
</protein>
<dbReference type="Pfam" id="PF13679">
    <property type="entry name" value="Methyltransf_32"/>
    <property type="match status" value="1"/>
</dbReference>
<feature type="domain" description="Methyltransferase" evidence="1">
    <location>
        <begin position="130"/>
        <end position="315"/>
    </location>
</feature>
<dbReference type="InterPro" id="IPR025714">
    <property type="entry name" value="Methyltranfer_dom"/>
</dbReference>
<accession>A0A9P0A662</accession>
<dbReference type="KEGG" id="btab:109039488"/>
<dbReference type="AlphaFoldDB" id="A0A9P0A662"/>
<gene>
    <name evidence="2" type="ORF">BEMITA_LOCUS4369</name>
</gene>
<dbReference type="PANTHER" id="PTHR12496">
    <property type="entry name" value="CGI-41 METHYLTRANSFERASE"/>
    <property type="match status" value="1"/>
</dbReference>
<sequence>MATKEVLRKNLEDMIHYLTPFLPLVNSHVVNFITDNQWDNTVPENLRAEFSTKGFENITNLLWRYHDDPTCLSDDVSNSPLVQHFIEAQKMSLTSQPNLCLSLNDLQTKLASLHCKEHTNLKISRLMSEKKSYEVDVMSQVVLSMVSATDCSHIVDIGGGKAYLSSNLSLQHNLKVLSIDQCRGNTHGAAERLERLKKVWNRMKYNAENPCEGKKGKNWKSKKKIPAAESTLNFLNSEAAGNPLFKQRTEFITSTTDIRHILRDSFPGDSISGAGLVGLHTCGNLASAHLRIFVQNLSVFKFLLNIGCCYHLIQEEFSEDKFWNEIKACTDDQSEPGFPMSSFLREREFFLSRNPRMLATQSPERVLHERKLVTVPLFYRSLLQVLLTKKSNGDDFPYCVVGRLALKCTNFTEYALKAVKKIGLKATVTEDELDELYRSYYHHFDRIQMFFLIRVGLSPVLESLILLDRLLYLHEQGVEDSFIAQIFDPVKSPRCYAIISIRKDDSRDGKS</sequence>
<dbReference type="InterPro" id="IPR052220">
    <property type="entry name" value="METTL25"/>
</dbReference>
<reference evidence="2" key="1">
    <citation type="submission" date="2021-12" db="EMBL/GenBank/DDBJ databases">
        <authorList>
            <person name="King R."/>
        </authorList>
    </citation>
    <scope>NUCLEOTIDE SEQUENCE</scope>
</reference>
<organism evidence="2 3">
    <name type="scientific">Bemisia tabaci</name>
    <name type="common">Sweetpotato whitefly</name>
    <name type="synonym">Aleurodes tabaci</name>
    <dbReference type="NCBI Taxonomy" id="7038"/>
    <lineage>
        <taxon>Eukaryota</taxon>
        <taxon>Metazoa</taxon>
        <taxon>Ecdysozoa</taxon>
        <taxon>Arthropoda</taxon>
        <taxon>Hexapoda</taxon>
        <taxon>Insecta</taxon>
        <taxon>Pterygota</taxon>
        <taxon>Neoptera</taxon>
        <taxon>Paraneoptera</taxon>
        <taxon>Hemiptera</taxon>
        <taxon>Sternorrhyncha</taxon>
        <taxon>Aleyrodoidea</taxon>
        <taxon>Aleyrodidae</taxon>
        <taxon>Aleyrodinae</taxon>
        <taxon>Bemisia</taxon>
    </lineage>
</organism>
<evidence type="ECO:0000313" key="2">
    <source>
        <dbReference type="EMBL" id="CAH0385112.1"/>
    </source>
</evidence>
<dbReference type="Proteomes" id="UP001152759">
    <property type="component" value="Chromosome 2"/>
</dbReference>
<dbReference type="EMBL" id="OU963863">
    <property type="protein sequence ID" value="CAH0385112.1"/>
    <property type="molecule type" value="Genomic_DNA"/>
</dbReference>
<proteinExistence type="predicted"/>
<evidence type="ECO:0000259" key="1">
    <source>
        <dbReference type="Pfam" id="PF13679"/>
    </source>
</evidence>
<name>A0A9P0A662_BEMTA</name>